<evidence type="ECO:0000313" key="7">
    <source>
        <dbReference type="EMBL" id="KSW11193.1"/>
    </source>
</evidence>
<feature type="transmembrane region" description="Helical" evidence="6">
    <location>
        <begin position="155"/>
        <end position="175"/>
    </location>
</feature>
<keyword evidence="2" id="KW-0813">Transport</keyword>
<feature type="transmembrane region" description="Helical" evidence="6">
    <location>
        <begin position="474"/>
        <end position="496"/>
    </location>
</feature>
<accession>A0A0V8RT10</accession>
<evidence type="ECO:0000256" key="6">
    <source>
        <dbReference type="SAM" id="Phobius"/>
    </source>
</evidence>
<feature type="transmembrane region" description="Helical" evidence="6">
    <location>
        <begin position="396"/>
        <end position="417"/>
    </location>
</feature>
<feature type="transmembrane region" description="Helical" evidence="6">
    <location>
        <begin position="187"/>
        <end position="210"/>
    </location>
</feature>
<dbReference type="AlphaFoldDB" id="A0A0V8RT10"/>
<feature type="transmembrane region" description="Helical" evidence="6">
    <location>
        <begin position="21"/>
        <end position="40"/>
    </location>
</feature>
<dbReference type="OrthoDB" id="9762833at2"/>
<gene>
    <name evidence="7" type="ORF">APY09_06975</name>
</gene>
<dbReference type="Pfam" id="PF00209">
    <property type="entry name" value="SNF"/>
    <property type="match status" value="2"/>
</dbReference>
<evidence type="ECO:0000313" key="8">
    <source>
        <dbReference type="Proteomes" id="UP000054686"/>
    </source>
</evidence>
<comment type="subcellular location">
    <subcellularLocation>
        <location evidence="1">Membrane</location>
        <topology evidence="1">Multi-pass membrane protein</topology>
    </subcellularLocation>
</comment>
<dbReference type="GO" id="GO:0016020">
    <property type="term" value="C:membrane"/>
    <property type="evidence" value="ECO:0007669"/>
    <property type="project" value="UniProtKB-SubCell"/>
</dbReference>
<name>A0A0V8RT10_9ACTO</name>
<protein>
    <submittedName>
        <fullName evidence="7">Transporter</fullName>
    </submittedName>
</protein>
<proteinExistence type="predicted"/>
<evidence type="ECO:0000256" key="1">
    <source>
        <dbReference type="ARBA" id="ARBA00004141"/>
    </source>
</evidence>
<dbReference type="PRINTS" id="PR00176">
    <property type="entry name" value="NANEUSMPORT"/>
</dbReference>
<evidence type="ECO:0000256" key="5">
    <source>
        <dbReference type="ARBA" id="ARBA00023136"/>
    </source>
</evidence>
<dbReference type="SUPFAM" id="SSF161070">
    <property type="entry name" value="SNF-like"/>
    <property type="match status" value="1"/>
</dbReference>
<evidence type="ECO:0000256" key="2">
    <source>
        <dbReference type="ARBA" id="ARBA00022448"/>
    </source>
</evidence>
<evidence type="ECO:0000256" key="3">
    <source>
        <dbReference type="ARBA" id="ARBA00022692"/>
    </source>
</evidence>
<feature type="transmembrane region" description="Helical" evidence="6">
    <location>
        <begin position="329"/>
        <end position="354"/>
    </location>
</feature>
<sequence>MSSSASKSAPRARDSWSGQTGFLLAAIGSAIGLGNIWRFPGVSYSNGGGAFLVPYLVALIFVGIPMLWLDYAVGHKFRGSPPWALRKILGGGEFIGWFQTFVCFVIMVYYGAVLAWGVQYTIYSVNEAWGADPTTFFLESFLEKVPGDTFSWAPAWAVMIPLALVWVLVLFVIGRGLSKGVEAANKVFLPLLVILFLALVVRALFLPGAVEGLNAFFTPNWSALADPNVWLAAFAQIFYSLSVGFGIMLTYASYLKPKSNLTGTALVAGFANSSFEILAGIGVFSAIGFMAHQDGVSVSKVEGLTGPILSFVTFPKIISMMPGGPLFGVLFFSSLVLAGVTSLLSLLQVVSGGLQDKFGWSPARSALVLGVPATVISLVLFGTRSGLNNLDIVDNFINSVGVVSSAILFAVLCAVAGPRLGVLRAHINSVSSVKVPKLWEPLVGIVIPVVLFVMMAMSIVQVLQKGYEGYPSSYVLIFGWGSVAIAVVASLIFTFIPWKHRPLDTHAAVAQILADDAEDTASIEGGAK</sequence>
<dbReference type="EMBL" id="LLVT01000002">
    <property type="protein sequence ID" value="KSW11193.1"/>
    <property type="molecule type" value="Genomic_DNA"/>
</dbReference>
<feature type="transmembrane region" description="Helical" evidence="6">
    <location>
        <begin position="230"/>
        <end position="254"/>
    </location>
</feature>
<feature type="transmembrane region" description="Helical" evidence="6">
    <location>
        <begin position="52"/>
        <end position="73"/>
    </location>
</feature>
<dbReference type="PROSITE" id="PS50267">
    <property type="entry name" value="NA_NEUROTRAN_SYMP_3"/>
    <property type="match status" value="1"/>
</dbReference>
<dbReference type="InterPro" id="IPR000175">
    <property type="entry name" value="Na/ntran_symport"/>
</dbReference>
<dbReference type="InterPro" id="IPR037272">
    <property type="entry name" value="SNS_sf"/>
</dbReference>
<organism evidence="7 8">
    <name type="scientific">Schaalia odontolytica</name>
    <dbReference type="NCBI Taxonomy" id="1660"/>
    <lineage>
        <taxon>Bacteria</taxon>
        <taxon>Bacillati</taxon>
        <taxon>Actinomycetota</taxon>
        <taxon>Actinomycetes</taxon>
        <taxon>Actinomycetales</taxon>
        <taxon>Actinomycetaceae</taxon>
        <taxon>Schaalia</taxon>
    </lineage>
</organism>
<keyword evidence="4 6" id="KW-1133">Transmembrane helix</keyword>
<keyword evidence="5 6" id="KW-0472">Membrane</keyword>
<feature type="transmembrane region" description="Helical" evidence="6">
    <location>
        <begin position="366"/>
        <end position="384"/>
    </location>
</feature>
<dbReference type="PANTHER" id="PTHR42948">
    <property type="entry name" value="TRANSPORTER"/>
    <property type="match status" value="1"/>
</dbReference>
<feature type="transmembrane region" description="Helical" evidence="6">
    <location>
        <begin position="438"/>
        <end position="462"/>
    </location>
</feature>
<feature type="transmembrane region" description="Helical" evidence="6">
    <location>
        <begin position="266"/>
        <end position="291"/>
    </location>
</feature>
<reference evidence="7 8" key="1">
    <citation type="submission" date="2015-10" db="EMBL/GenBank/DDBJ databases">
        <title>Draft Genome of Actinomyces odontolyticus subsp. actinosynbacter strain XH001.</title>
        <authorList>
            <person name="Mclean J.S."/>
            <person name="He X."/>
        </authorList>
    </citation>
    <scope>NUCLEOTIDE SEQUENCE [LARGE SCALE GENOMIC DNA]</scope>
    <source>
        <strain evidence="7 8">XH001</strain>
    </source>
</reference>
<feature type="transmembrane region" description="Helical" evidence="6">
    <location>
        <begin position="94"/>
        <end position="118"/>
    </location>
</feature>
<evidence type="ECO:0000256" key="4">
    <source>
        <dbReference type="ARBA" id="ARBA00022989"/>
    </source>
</evidence>
<dbReference type="Proteomes" id="UP000054686">
    <property type="component" value="Unassembled WGS sequence"/>
</dbReference>
<dbReference type="NCBIfam" id="NF037979">
    <property type="entry name" value="Na_transp"/>
    <property type="match status" value="1"/>
</dbReference>
<comment type="caution">
    <text evidence="7">The sequence shown here is derived from an EMBL/GenBank/DDBJ whole genome shotgun (WGS) entry which is preliminary data.</text>
</comment>
<dbReference type="CDD" id="cd10334">
    <property type="entry name" value="SLC6sbd_u1"/>
    <property type="match status" value="1"/>
</dbReference>
<dbReference type="RefSeq" id="WP_060567043.1">
    <property type="nucleotide sequence ID" value="NZ_CP040006.1"/>
</dbReference>
<dbReference type="PANTHER" id="PTHR42948:SF1">
    <property type="entry name" value="TRANSPORTER"/>
    <property type="match status" value="1"/>
</dbReference>
<keyword evidence="3 6" id="KW-0812">Transmembrane</keyword>